<name>A0ABX8S5N4_9ACTN</name>
<dbReference type="Proteomes" id="UP000887023">
    <property type="component" value="Chromosome"/>
</dbReference>
<reference evidence="5" key="1">
    <citation type="submission" date="2021-07" db="EMBL/GenBank/DDBJ databases">
        <title>Candidatus Kaistella beijingensis sp. nov. isolated from a municipal wastewater treatment plant is involved in sludge foaming.</title>
        <authorList>
            <person name="Song Y."/>
            <person name="Liu S.-J."/>
        </authorList>
    </citation>
    <scope>NUCLEOTIDE SEQUENCE</scope>
    <source>
        <strain evidence="5">DSM 43998</strain>
    </source>
</reference>
<dbReference type="InterPro" id="IPR002509">
    <property type="entry name" value="NODB_dom"/>
</dbReference>
<keyword evidence="2" id="KW-0378">Hydrolase</keyword>
<evidence type="ECO:0000313" key="5">
    <source>
        <dbReference type="EMBL" id="QXQ12761.1"/>
    </source>
</evidence>
<dbReference type="PANTHER" id="PTHR10587:SF133">
    <property type="entry name" value="CHITIN DEACETYLASE 1-RELATED"/>
    <property type="match status" value="1"/>
</dbReference>
<evidence type="ECO:0000313" key="6">
    <source>
        <dbReference type="Proteomes" id="UP000887023"/>
    </source>
</evidence>
<feature type="domain" description="NodB homology" evidence="4">
    <location>
        <begin position="81"/>
        <end position="289"/>
    </location>
</feature>
<dbReference type="InterPro" id="IPR011330">
    <property type="entry name" value="Glyco_hydro/deAcase_b/a-brl"/>
</dbReference>
<gene>
    <name evidence="5" type="ORF">KV203_12540</name>
</gene>
<accession>A0ABX8S5N4</accession>
<dbReference type="Gene3D" id="3.20.20.370">
    <property type="entry name" value="Glycoside hydrolase/deacetylase"/>
    <property type="match status" value="1"/>
</dbReference>
<organism evidence="5 6">
    <name type="scientific">Skermania pinensis</name>
    <dbReference type="NCBI Taxonomy" id="39122"/>
    <lineage>
        <taxon>Bacteria</taxon>
        <taxon>Bacillati</taxon>
        <taxon>Actinomycetota</taxon>
        <taxon>Actinomycetes</taxon>
        <taxon>Mycobacteriales</taxon>
        <taxon>Gordoniaceae</taxon>
        <taxon>Skermania</taxon>
    </lineage>
</organism>
<evidence type="ECO:0000256" key="3">
    <source>
        <dbReference type="SAM" id="MobiDB-lite"/>
    </source>
</evidence>
<dbReference type="Pfam" id="PF01522">
    <property type="entry name" value="Polysacc_deac_1"/>
    <property type="match status" value="1"/>
</dbReference>
<dbReference type="SUPFAM" id="SSF88713">
    <property type="entry name" value="Glycoside hydrolase/deacetylase"/>
    <property type="match status" value="1"/>
</dbReference>
<dbReference type="PANTHER" id="PTHR10587">
    <property type="entry name" value="GLYCOSYL TRANSFERASE-RELATED"/>
    <property type="match status" value="1"/>
</dbReference>
<dbReference type="PROSITE" id="PS51318">
    <property type="entry name" value="TAT"/>
    <property type="match status" value="1"/>
</dbReference>
<dbReference type="InterPro" id="IPR006311">
    <property type="entry name" value="TAT_signal"/>
</dbReference>
<keyword evidence="6" id="KW-1185">Reference proteome</keyword>
<proteinExistence type="predicted"/>
<protein>
    <submittedName>
        <fullName evidence="5">Polysaccharide deacetylase family protein</fullName>
    </submittedName>
</protein>
<feature type="region of interest" description="Disordered" evidence="3">
    <location>
        <begin position="29"/>
        <end position="77"/>
    </location>
</feature>
<dbReference type="InterPro" id="IPR050248">
    <property type="entry name" value="Polysacc_deacetylase_ArnD"/>
</dbReference>
<evidence type="ECO:0000256" key="1">
    <source>
        <dbReference type="ARBA" id="ARBA00022723"/>
    </source>
</evidence>
<sequence>MNPPVGTLPPVHRRQLLGLLAAGTVTAITGCTREPDPHPAAAPDPGAPTTTSAPLLPPPPPRDRRAPAPDGVLTKLPTPGPLLALTVDDGADPDVVGAYIRFAEDTGARFTFFVTARYPGWIRHRDRLRPLVDSGQIQLGNHTWSHPDLTSLSQHAIADELRRTHDFLHNTYGVDATPYYRPPFGYHNPTVDAVAADLGYTHPTLWYGSLSDSGLITEDYLLQCAHRYFTAQAIVIGHANFPPVTRVYPQLVEIIRERGLSMVTLDDAIRPDPGTASSGVTSGTGIRAR</sequence>
<dbReference type="PROSITE" id="PS51677">
    <property type="entry name" value="NODB"/>
    <property type="match status" value="1"/>
</dbReference>
<dbReference type="EMBL" id="CP079105">
    <property type="protein sequence ID" value="QXQ12761.1"/>
    <property type="molecule type" value="Genomic_DNA"/>
</dbReference>
<evidence type="ECO:0000256" key="2">
    <source>
        <dbReference type="ARBA" id="ARBA00022801"/>
    </source>
</evidence>
<dbReference type="CDD" id="cd10917">
    <property type="entry name" value="CE4_NodB_like_6s_7s"/>
    <property type="match status" value="1"/>
</dbReference>
<keyword evidence="1" id="KW-0479">Metal-binding</keyword>
<evidence type="ECO:0000259" key="4">
    <source>
        <dbReference type="PROSITE" id="PS51677"/>
    </source>
</evidence>